<gene>
    <name evidence="4" type="ORF">DA075_12130</name>
</gene>
<dbReference type="GO" id="GO:0004016">
    <property type="term" value="F:adenylate cyclase activity"/>
    <property type="evidence" value="ECO:0007669"/>
    <property type="project" value="UniProtKB-ARBA"/>
</dbReference>
<evidence type="ECO:0000313" key="5">
    <source>
        <dbReference type="Proteomes" id="UP000244755"/>
    </source>
</evidence>
<dbReference type="CDD" id="cd19410">
    <property type="entry name" value="HK9-like_sensor"/>
    <property type="match status" value="1"/>
</dbReference>
<dbReference type="Pfam" id="PF00211">
    <property type="entry name" value="Guanylate_cyc"/>
    <property type="match status" value="1"/>
</dbReference>
<protein>
    <submittedName>
        <fullName evidence="4">Guanylate cyclase</fullName>
    </submittedName>
</protein>
<evidence type="ECO:0000313" key="4">
    <source>
        <dbReference type="EMBL" id="AWB21571.1"/>
    </source>
</evidence>
<dbReference type="PANTHER" id="PTHR43081:SF1">
    <property type="entry name" value="ADENYLATE CYCLASE, TERMINAL-DIFFERENTIATION SPECIFIC"/>
    <property type="match status" value="1"/>
</dbReference>
<evidence type="ECO:0000256" key="2">
    <source>
        <dbReference type="SAM" id="Phobius"/>
    </source>
</evidence>
<dbReference type="InterPro" id="IPR001054">
    <property type="entry name" value="A/G_cyclase"/>
</dbReference>
<name>A0A2R4WJ53_9HYPH</name>
<dbReference type="KEGG" id="mee:DA075_12130"/>
<dbReference type="SMART" id="SM00044">
    <property type="entry name" value="CYCc"/>
    <property type="match status" value="1"/>
</dbReference>
<evidence type="ECO:0000259" key="3">
    <source>
        <dbReference type="PROSITE" id="PS50125"/>
    </source>
</evidence>
<dbReference type="CDD" id="cd07302">
    <property type="entry name" value="CHD"/>
    <property type="match status" value="1"/>
</dbReference>
<dbReference type="Proteomes" id="UP000244755">
    <property type="component" value="Chromosome 1"/>
</dbReference>
<dbReference type="InterPro" id="IPR029787">
    <property type="entry name" value="Nucleotide_cyclase"/>
</dbReference>
<reference evidence="4 5" key="1">
    <citation type="submission" date="2018-04" db="EMBL/GenBank/DDBJ databases">
        <title>Methylobacterium sp. PR1016A genome.</title>
        <authorList>
            <person name="Park W."/>
        </authorList>
    </citation>
    <scope>NUCLEOTIDE SEQUENCE [LARGE SCALE GENOMIC DNA]</scope>
    <source>
        <strain evidence="4 5">PR1016A</strain>
    </source>
</reference>
<keyword evidence="2" id="KW-0472">Membrane</keyword>
<feature type="transmembrane region" description="Helical" evidence="2">
    <location>
        <begin position="243"/>
        <end position="264"/>
    </location>
</feature>
<proteinExistence type="predicted"/>
<feature type="compositionally biased region" description="Basic and acidic residues" evidence="1">
    <location>
        <begin position="11"/>
        <end position="29"/>
    </location>
</feature>
<sequence>MPPRPGAGRQGSREADVGRTVDGGRRESSHIAGSRGPVRARRRTDPPMIPDSTPSPSARRPLGARLGPVRSRAGLTAAGAALLLLVGSANGVLLAWQSSVQHRITHTLTVDRTLMQVLADLLDSETGQRGYLLTGDPAFLVPYTAGQARIAAELPVLDAELRASPTQEARLRALRPAIDRKFAELDRTLALDRAGDRDGALALVRAGEGKAEMDGIRRIIESMRAQEDDLLVGYQRHAHRIEALVGIGSVVSVGIMALLAVLALRETARRAALSRFLPAELAPLLERGGLERGGGLRLGERRHAAIAFVDMRGSTAIAERADPETVALLVTGFRRCVAQAARETGGVIDKFMGDGALVVFGVPEARADAAAQAIAFAGRLEGLVAEWNAGQREAPVRIGIGVHCGEVFVGVVGDDDRLEFTVLGDAVNVAARLEQATKTFGTTTLVSQAALDAARVSGAEWREVSRQPLRGRQEAFPIYGRAA</sequence>
<dbReference type="PROSITE" id="PS50125">
    <property type="entry name" value="GUANYLATE_CYCLASE_2"/>
    <property type="match status" value="1"/>
</dbReference>
<dbReference type="PANTHER" id="PTHR43081">
    <property type="entry name" value="ADENYLATE CYCLASE, TERMINAL-DIFFERENTIATION SPECIFIC-RELATED"/>
    <property type="match status" value="1"/>
</dbReference>
<keyword evidence="2" id="KW-1133">Transmembrane helix</keyword>
<dbReference type="GO" id="GO:0009190">
    <property type="term" value="P:cyclic nucleotide biosynthetic process"/>
    <property type="evidence" value="ECO:0007669"/>
    <property type="project" value="InterPro"/>
</dbReference>
<dbReference type="AlphaFoldDB" id="A0A2R4WJ53"/>
<dbReference type="GO" id="GO:0035556">
    <property type="term" value="P:intracellular signal transduction"/>
    <property type="evidence" value="ECO:0007669"/>
    <property type="project" value="InterPro"/>
</dbReference>
<accession>A0A2R4WJ53</accession>
<keyword evidence="5" id="KW-1185">Reference proteome</keyword>
<organism evidence="4 5">
    <name type="scientific">Methylobacterium currus</name>
    <dbReference type="NCBI Taxonomy" id="2051553"/>
    <lineage>
        <taxon>Bacteria</taxon>
        <taxon>Pseudomonadati</taxon>
        <taxon>Pseudomonadota</taxon>
        <taxon>Alphaproteobacteria</taxon>
        <taxon>Hyphomicrobiales</taxon>
        <taxon>Methylobacteriaceae</taxon>
        <taxon>Methylobacterium</taxon>
    </lineage>
</organism>
<dbReference type="InterPro" id="IPR007891">
    <property type="entry name" value="CHASE3"/>
</dbReference>
<dbReference type="SUPFAM" id="SSF55073">
    <property type="entry name" value="Nucleotide cyclase"/>
    <property type="match status" value="1"/>
</dbReference>
<dbReference type="Pfam" id="PF05227">
    <property type="entry name" value="CHASE3"/>
    <property type="match status" value="1"/>
</dbReference>
<feature type="domain" description="Guanylate cyclase" evidence="3">
    <location>
        <begin position="305"/>
        <end position="434"/>
    </location>
</feature>
<dbReference type="Gene3D" id="3.30.70.1230">
    <property type="entry name" value="Nucleotide cyclase"/>
    <property type="match status" value="1"/>
</dbReference>
<keyword evidence="2" id="KW-0812">Transmembrane</keyword>
<evidence type="ECO:0000256" key="1">
    <source>
        <dbReference type="SAM" id="MobiDB-lite"/>
    </source>
</evidence>
<feature type="transmembrane region" description="Helical" evidence="2">
    <location>
        <begin position="75"/>
        <end position="96"/>
    </location>
</feature>
<feature type="region of interest" description="Disordered" evidence="1">
    <location>
        <begin position="1"/>
        <end position="64"/>
    </location>
</feature>
<dbReference type="EMBL" id="CP028843">
    <property type="protein sequence ID" value="AWB21571.1"/>
    <property type="molecule type" value="Genomic_DNA"/>
</dbReference>
<dbReference type="InterPro" id="IPR050697">
    <property type="entry name" value="Adenylyl/Guanylyl_Cyclase_3/4"/>
</dbReference>